<evidence type="ECO:0000313" key="2">
    <source>
        <dbReference type="EMBL" id="KAK2742158.1"/>
    </source>
</evidence>
<feature type="region of interest" description="Disordered" evidence="1">
    <location>
        <begin position="1"/>
        <end position="25"/>
    </location>
</feature>
<gene>
    <name evidence="2" type="ORF">CKAH01_01585</name>
</gene>
<name>A0AAD9Y8H6_COLKA</name>
<keyword evidence="3" id="KW-1185">Reference proteome</keyword>
<reference evidence="2" key="1">
    <citation type="submission" date="2023-02" db="EMBL/GenBank/DDBJ databases">
        <title>Colletotrichum kahawae CIFC_Que2 genome sequencing and assembly.</title>
        <authorList>
            <person name="Baroncelli R."/>
        </authorList>
    </citation>
    <scope>NUCLEOTIDE SEQUENCE</scope>
    <source>
        <strain evidence="2">CIFC_Que2</strain>
    </source>
</reference>
<comment type="caution">
    <text evidence="2">The sequence shown here is derived from an EMBL/GenBank/DDBJ whole genome shotgun (WGS) entry which is preliminary data.</text>
</comment>
<dbReference type="EMBL" id="VYYT01000333">
    <property type="protein sequence ID" value="KAK2742158.1"/>
    <property type="molecule type" value="Genomic_DNA"/>
</dbReference>
<organism evidence="2 3">
    <name type="scientific">Colletotrichum kahawae</name>
    <name type="common">Coffee berry disease fungus</name>
    <dbReference type="NCBI Taxonomy" id="34407"/>
    <lineage>
        <taxon>Eukaryota</taxon>
        <taxon>Fungi</taxon>
        <taxon>Dikarya</taxon>
        <taxon>Ascomycota</taxon>
        <taxon>Pezizomycotina</taxon>
        <taxon>Sordariomycetes</taxon>
        <taxon>Hypocreomycetidae</taxon>
        <taxon>Glomerellales</taxon>
        <taxon>Glomerellaceae</taxon>
        <taxon>Colletotrichum</taxon>
        <taxon>Colletotrichum gloeosporioides species complex</taxon>
    </lineage>
</organism>
<evidence type="ECO:0000256" key="1">
    <source>
        <dbReference type="SAM" id="MobiDB-lite"/>
    </source>
</evidence>
<dbReference type="Proteomes" id="UP001281614">
    <property type="component" value="Unassembled WGS sequence"/>
</dbReference>
<sequence length="122" mass="12831">MAQVRQGQQGKAGNTTSEHQHGDEGHRQCLWCGFGCLRGCVAALEGKKDIHSISHYQGPAAGGLQTWPWIGAIASPTNAAGDSGHLKPKIHSHPTASVRQPLTAFPVCSTPSSSSQCSSSDW</sequence>
<evidence type="ECO:0000313" key="3">
    <source>
        <dbReference type="Proteomes" id="UP001281614"/>
    </source>
</evidence>
<feature type="compositionally biased region" description="Polar residues" evidence="1">
    <location>
        <begin position="1"/>
        <end position="17"/>
    </location>
</feature>
<dbReference type="AlphaFoldDB" id="A0AAD9Y8H6"/>
<protein>
    <submittedName>
        <fullName evidence="2">Uncharacterized protein</fullName>
    </submittedName>
</protein>
<proteinExistence type="predicted"/>
<accession>A0AAD9Y8H6</accession>